<evidence type="ECO:0000256" key="1">
    <source>
        <dbReference type="SAM" id="SignalP"/>
    </source>
</evidence>
<protein>
    <submittedName>
        <fullName evidence="3">CHRD domain-containing protein</fullName>
    </submittedName>
</protein>
<comment type="caution">
    <text evidence="3">The sequence shown here is derived from an EMBL/GenBank/DDBJ whole genome shotgun (WGS) entry which is preliminary data.</text>
</comment>
<dbReference type="NCBIfam" id="TIGR02595">
    <property type="entry name" value="PEP_CTERM"/>
    <property type="match status" value="1"/>
</dbReference>
<evidence type="ECO:0000313" key="3">
    <source>
        <dbReference type="EMBL" id="RQP23315.1"/>
    </source>
</evidence>
<dbReference type="InterPro" id="IPR010895">
    <property type="entry name" value="CHRD"/>
</dbReference>
<dbReference type="OrthoDB" id="571052at2"/>
<dbReference type="SMART" id="SM00754">
    <property type="entry name" value="CHRD"/>
    <property type="match status" value="1"/>
</dbReference>
<dbReference type="RefSeq" id="WP_124542066.1">
    <property type="nucleotide sequence ID" value="NZ_QUSW01000005.1"/>
</dbReference>
<organism evidence="3 4">
    <name type="scientific">Piscinibacter terrae</name>
    <dbReference type="NCBI Taxonomy" id="2496871"/>
    <lineage>
        <taxon>Bacteria</taxon>
        <taxon>Pseudomonadati</taxon>
        <taxon>Pseudomonadota</taxon>
        <taxon>Betaproteobacteria</taxon>
        <taxon>Burkholderiales</taxon>
        <taxon>Sphaerotilaceae</taxon>
        <taxon>Piscinibacter</taxon>
    </lineage>
</organism>
<feature type="chain" id="PRO_5018003083" evidence="1">
    <location>
        <begin position="22"/>
        <end position="196"/>
    </location>
</feature>
<name>A0A3N7JWR9_9BURK</name>
<feature type="domain" description="CHRD" evidence="2">
    <location>
        <begin position="24"/>
        <end position="169"/>
    </location>
</feature>
<dbReference type="InterPro" id="IPR013424">
    <property type="entry name" value="Ice-binding_C"/>
</dbReference>
<reference evidence="3 4" key="2">
    <citation type="submission" date="2018-12" db="EMBL/GenBank/DDBJ databases">
        <title>Rhizobacter gummiphilus sp. nov., a rubber-degrading bacterium isolated from the soil of a botanical garden in Japan.</title>
        <authorList>
            <person name="Shunsuke S.S."/>
        </authorList>
    </citation>
    <scope>NUCLEOTIDE SEQUENCE [LARGE SCALE GENOMIC DNA]</scope>
    <source>
        <strain evidence="3 4">S-16</strain>
    </source>
</reference>
<sequence>MRSSALIAAALGAATAMPAAAVTTIYVATLNGASEVIPNASPGTGTARVTVDSVLHTMRVESSFAGLAGGNTAAHIHCCTATPDTGAAGVATTTPTFTGFPSGTTSGTYDHTFDMDLASSWNGSFITAHGGTTAGAFAFFASGLDAGTTYFNIHTTAFPGGEIRGFLHAVPEPETYALMLVGLGLVGWTASRRRRV</sequence>
<dbReference type="Proteomes" id="UP000267464">
    <property type="component" value="Unassembled WGS sequence"/>
</dbReference>
<dbReference type="Pfam" id="PF07452">
    <property type="entry name" value="CHRD"/>
    <property type="match status" value="1"/>
</dbReference>
<reference evidence="3 4" key="1">
    <citation type="submission" date="2018-08" db="EMBL/GenBank/DDBJ databases">
        <authorList>
            <person name="Khan S.A."/>
            <person name="Jeon C.O."/>
            <person name="Chun B.H."/>
            <person name="Jeong S.E."/>
        </authorList>
    </citation>
    <scope>NUCLEOTIDE SEQUENCE [LARGE SCALE GENOMIC DNA]</scope>
    <source>
        <strain evidence="3 4">S-16</strain>
    </source>
</reference>
<dbReference type="AlphaFoldDB" id="A0A3N7JWR9"/>
<evidence type="ECO:0000313" key="4">
    <source>
        <dbReference type="Proteomes" id="UP000267464"/>
    </source>
</evidence>
<evidence type="ECO:0000259" key="2">
    <source>
        <dbReference type="SMART" id="SM00754"/>
    </source>
</evidence>
<dbReference type="EMBL" id="QUSW01000005">
    <property type="protein sequence ID" value="RQP23315.1"/>
    <property type="molecule type" value="Genomic_DNA"/>
</dbReference>
<gene>
    <name evidence="3" type="ORF">DZC73_19640</name>
</gene>
<dbReference type="Pfam" id="PF07589">
    <property type="entry name" value="PEP-CTERM"/>
    <property type="match status" value="1"/>
</dbReference>
<accession>A0A3N7JWR9</accession>
<proteinExistence type="predicted"/>
<keyword evidence="1" id="KW-0732">Signal</keyword>
<keyword evidence="4" id="KW-1185">Reference proteome</keyword>
<feature type="signal peptide" evidence="1">
    <location>
        <begin position="1"/>
        <end position="21"/>
    </location>
</feature>